<name>A0A0C7NA10_9SACH</name>
<dbReference type="RefSeq" id="XP_022629584.1">
    <property type="nucleotide sequence ID" value="XM_022770957.1"/>
</dbReference>
<sequence length="471" mass="52660">MKHSTDINKENVIFDTTNGLQNGVVFAATYEGASFEVASIDKVKSCHNKSQILSENLIIAALTKIIEDYSELRTTVNSDMRLKLLECIRYDDVHGKTPMETFYLHGQTLIFHGHDALFDSYAAASFHKLFLNALNSLEKYPSRVSDFIFQSGPALKPLQNSCISRQPALVCLPELCTCYDDSLSTTKALCSLVKGKTALLTDDRQCDRIANPLPSPDKNTRLVRLCGKVVFGTVESTRLSILQSSVNGSAVTLQTFLAAAAIFSLQSADFEHISSLKFSIPMTSRNLNEPTAQTGLYHKNNISFDFPLSDYRTNPLSIFDAGEATLEGATLNDQTLTNKPLEKGSRFDELLSFVSERLRNARKKPDFSSDAKQDLALTGNEDLIHRKKTRNHVVEIIDLTENTFSKSEKDHYFIQDAYAARSRKKDVFMSIHFCLTSSGLTVSIHYPEENSCLDAFVEHFESLIELYPKIV</sequence>
<dbReference type="HOGENOM" id="CLU_520828_0_0_1"/>
<dbReference type="PANTHER" id="PTHR28037">
    <property type="entry name" value="ALCOHOL O-ACETYLTRANSFERASE 1-RELATED"/>
    <property type="match status" value="1"/>
</dbReference>
<dbReference type="GeneID" id="34686868"/>
<proteinExistence type="predicted"/>
<evidence type="ECO:0000313" key="2">
    <source>
        <dbReference type="Proteomes" id="UP000054304"/>
    </source>
</evidence>
<keyword evidence="2" id="KW-1185">Reference proteome</keyword>
<gene>
    <name evidence="1" type="ORF">LALA0_S08e00804g</name>
</gene>
<dbReference type="AlphaFoldDB" id="A0A0C7NA10"/>
<accession>A0A0C7NA10</accession>
<dbReference type="OrthoDB" id="4040999at2759"/>
<protein>
    <submittedName>
        <fullName evidence="1">LALA0S08e00804g1_1</fullName>
    </submittedName>
</protein>
<dbReference type="Proteomes" id="UP000054304">
    <property type="component" value="Unassembled WGS sequence"/>
</dbReference>
<reference evidence="1 2" key="1">
    <citation type="submission" date="2014-12" db="EMBL/GenBank/DDBJ databases">
        <authorList>
            <person name="Neuveglise Cecile"/>
        </authorList>
    </citation>
    <scope>NUCLEOTIDE SEQUENCE [LARGE SCALE GENOMIC DNA]</scope>
    <source>
        <strain evidence="1 2">CBS 12615</strain>
    </source>
</reference>
<dbReference type="EMBL" id="LN736367">
    <property type="protein sequence ID" value="CEP63367.1"/>
    <property type="molecule type" value="Genomic_DNA"/>
</dbReference>
<dbReference type="InterPro" id="IPR052058">
    <property type="entry name" value="Alcohol_O-acetyltransferase"/>
</dbReference>
<evidence type="ECO:0000313" key="1">
    <source>
        <dbReference type="EMBL" id="CEP63367.1"/>
    </source>
</evidence>
<organism evidence="1 2">
    <name type="scientific">Lachancea lanzarotensis</name>
    <dbReference type="NCBI Taxonomy" id="1245769"/>
    <lineage>
        <taxon>Eukaryota</taxon>
        <taxon>Fungi</taxon>
        <taxon>Dikarya</taxon>
        <taxon>Ascomycota</taxon>
        <taxon>Saccharomycotina</taxon>
        <taxon>Saccharomycetes</taxon>
        <taxon>Saccharomycetales</taxon>
        <taxon>Saccharomycetaceae</taxon>
        <taxon>Lachancea</taxon>
    </lineage>
</organism>
<dbReference type="PANTHER" id="PTHR28037:SF2">
    <property type="entry name" value="ACR018CP"/>
    <property type="match status" value="1"/>
</dbReference>
<dbReference type="GO" id="GO:0008080">
    <property type="term" value="F:N-acetyltransferase activity"/>
    <property type="evidence" value="ECO:0007669"/>
    <property type="project" value="TreeGrafter"/>
</dbReference>